<sequence>MPDATDTSERRRPGPKPSGKALSNAERQRRYIARLKARQTDAAEIERLHDELKLTRAKLAEAVEETRTPSLTPPGAGELERLRAEVKAQNQRLFEQAQRAQDQHEALMSEVRKRDQRIRELKAELEQVRAAVNPSLTQSESKMPGDAETAADLIAWLREHGGLKSNQAVAHAIGNVCDRSQISRISRGQQRPSKRTHEALVALVGRMRGPSA</sequence>
<proteinExistence type="predicted"/>
<reference evidence="3 4" key="1">
    <citation type="submission" date="2020-04" db="EMBL/GenBank/DDBJ databases">
        <title>Draft Whole-Genome sequence of Marichromatium bheemlicum DSM 18632, type strain.</title>
        <authorList>
            <person name="Kyndt J.A."/>
            <person name="Meyer T.E."/>
        </authorList>
    </citation>
    <scope>NUCLEOTIDE SEQUENCE [LARGE SCALE GENOMIC DNA]</scope>
    <source>
        <strain evidence="3 4">DSM 18632</strain>
    </source>
</reference>
<evidence type="ECO:0000313" key="3">
    <source>
        <dbReference type="EMBL" id="NKN34100.1"/>
    </source>
</evidence>
<organism evidence="3 4">
    <name type="scientific">Marichromatium bheemlicum</name>
    <dbReference type="NCBI Taxonomy" id="365339"/>
    <lineage>
        <taxon>Bacteria</taxon>
        <taxon>Pseudomonadati</taxon>
        <taxon>Pseudomonadota</taxon>
        <taxon>Gammaproteobacteria</taxon>
        <taxon>Chromatiales</taxon>
        <taxon>Chromatiaceae</taxon>
        <taxon>Marichromatium</taxon>
    </lineage>
</organism>
<evidence type="ECO:0000256" key="2">
    <source>
        <dbReference type="SAM" id="MobiDB-lite"/>
    </source>
</evidence>
<protein>
    <submittedName>
        <fullName evidence="3">Uncharacterized protein</fullName>
    </submittedName>
</protein>
<evidence type="ECO:0000313" key="4">
    <source>
        <dbReference type="Proteomes" id="UP000740754"/>
    </source>
</evidence>
<feature type="coiled-coil region" evidence="1">
    <location>
        <begin position="42"/>
        <end position="131"/>
    </location>
</feature>
<dbReference type="Proteomes" id="UP000740754">
    <property type="component" value="Unassembled WGS sequence"/>
</dbReference>
<accession>A0ABX1I971</accession>
<name>A0ABX1I971_9GAMM</name>
<feature type="region of interest" description="Disordered" evidence="2">
    <location>
        <begin position="1"/>
        <end position="27"/>
    </location>
</feature>
<keyword evidence="4" id="KW-1185">Reference proteome</keyword>
<keyword evidence="1" id="KW-0175">Coiled coil</keyword>
<dbReference type="EMBL" id="JAAXKX010000020">
    <property type="protein sequence ID" value="NKN34100.1"/>
    <property type="molecule type" value="Genomic_DNA"/>
</dbReference>
<dbReference type="RefSeq" id="WP_168670313.1">
    <property type="nucleotide sequence ID" value="NZ_JAAXKX010000020.1"/>
</dbReference>
<gene>
    <name evidence="3" type="ORF">HF203_12805</name>
</gene>
<evidence type="ECO:0000256" key="1">
    <source>
        <dbReference type="SAM" id="Coils"/>
    </source>
</evidence>
<comment type="caution">
    <text evidence="3">The sequence shown here is derived from an EMBL/GenBank/DDBJ whole genome shotgun (WGS) entry which is preliminary data.</text>
</comment>